<name>A0AAD9AC06_9PEZI</name>
<evidence type="ECO:0000313" key="8">
    <source>
        <dbReference type="EMBL" id="KAK1843832.1"/>
    </source>
</evidence>
<dbReference type="PANTHER" id="PTHR13789">
    <property type="entry name" value="MONOOXYGENASE"/>
    <property type="match status" value="1"/>
</dbReference>
<dbReference type="AlphaFoldDB" id="A0AAD9AC06"/>
<dbReference type="InterPro" id="IPR050493">
    <property type="entry name" value="FAD-dep_Monooxygenase_BioMet"/>
</dbReference>
<keyword evidence="9" id="KW-1185">Reference proteome</keyword>
<organism evidence="8 9">
    <name type="scientific">Colletotrichum chrysophilum</name>
    <dbReference type="NCBI Taxonomy" id="1836956"/>
    <lineage>
        <taxon>Eukaryota</taxon>
        <taxon>Fungi</taxon>
        <taxon>Dikarya</taxon>
        <taxon>Ascomycota</taxon>
        <taxon>Pezizomycotina</taxon>
        <taxon>Sordariomycetes</taxon>
        <taxon>Hypocreomycetidae</taxon>
        <taxon>Glomerellales</taxon>
        <taxon>Glomerellaceae</taxon>
        <taxon>Colletotrichum</taxon>
        <taxon>Colletotrichum gloeosporioides species complex</taxon>
    </lineage>
</organism>
<dbReference type="GO" id="GO:0004497">
    <property type="term" value="F:monooxygenase activity"/>
    <property type="evidence" value="ECO:0007669"/>
    <property type="project" value="UniProtKB-KW"/>
</dbReference>
<dbReference type="InterPro" id="IPR002938">
    <property type="entry name" value="FAD-bd"/>
</dbReference>
<evidence type="ECO:0000256" key="1">
    <source>
        <dbReference type="ARBA" id="ARBA00007992"/>
    </source>
</evidence>
<protein>
    <submittedName>
        <fullName evidence="8">Salicylate hydroxylase</fullName>
    </submittedName>
</protein>
<evidence type="ECO:0000256" key="3">
    <source>
        <dbReference type="ARBA" id="ARBA00022827"/>
    </source>
</evidence>
<evidence type="ECO:0000256" key="2">
    <source>
        <dbReference type="ARBA" id="ARBA00022630"/>
    </source>
</evidence>
<dbReference type="Proteomes" id="UP001243330">
    <property type="component" value="Unassembled WGS sequence"/>
</dbReference>
<dbReference type="PANTHER" id="PTHR13789:SF314">
    <property type="entry name" value="FAD-BINDING DOMAIN-CONTAINING PROTEIN"/>
    <property type="match status" value="1"/>
</dbReference>
<sequence length="451" mass="49659">MAPINQPGLPPRGTLTPKDSHKNMRVGIVGAGIGGLMAAITLLEGGHEVEVFEKSQFSKEVGAAISAPPNSSRILDYFGFDFSRAKATPAESLVYNNDAEDLGDKTVLSLLDYKSKYGFAWHFFHRVDLHDELRKLATEPTPSRKGFARLHLATPVSSIDLDGTIHFPDGTTVKKDLVVAADGVRSSFISTVLGEEIPSQHFMTMTRLLLPTEQMANDADTNAFFKGGYNSIRVLRVDDGSLVTYGCRNGALQNIAFMYPAEDAAVNNEEKKTDTHLGGFLKKYPAFIQSLASKASGIGEWRLLTRKPLDRFARGRLAVIGDAAHPMPPLRAQGASMAIEDAAALGVFLSRLTTLEDIPTRLEMFNDLRVKRAATVQLMSSQHKWDPRKIPAEYVHYFGEDIPQNDVDLERCSCDHNVIKEAFRMLQKKDEGKLSPAWDAQKAENATIALL</sequence>
<feature type="region of interest" description="Disordered" evidence="6">
    <location>
        <begin position="1"/>
        <end position="21"/>
    </location>
</feature>
<evidence type="ECO:0000256" key="5">
    <source>
        <dbReference type="ARBA" id="ARBA00023033"/>
    </source>
</evidence>
<keyword evidence="3" id="KW-0274">FAD</keyword>
<keyword evidence="5" id="KW-0503">Monooxygenase</keyword>
<evidence type="ECO:0000259" key="7">
    <source>
        <dbReference type="Pfam" id="PF01494"/>
    </source>
</evidence>
<evidence type="ECO:0000256" key="4">
    <source>
        <dbReference type="ARBA" id="ARBA00023002"/>
    </source>
</evidence>
<dbReference type="Pfam" id="PF01494">
    <property type="entry name" value="FAD_binding_3"/>
    <property type="match status" value="1"/>
</dbReference>
<keyword evidence="4" id="KW-0560">Oxidoreductase</keyword>
<accession>A0AAD9AC06</accession>
<comment type="similarity">
    <text evidence="1">Belongs to the paxM FAD-dependent monooxygenase family.</text>
</comment>
<dbReference type="PRINTS" id="PR00420">
    <property type="entry name" value="RNGMNOXGNASE"/>
</dbReference>
<feature type="domain" description="FAD-binding" evidence="7">
    <location>
        <begin position="24"/>
        <end position="374"/>
    </location>
</feature>
<reference evidence="8" key="1">
    <citation type="submission" date="2023-01" db="EMBL/GenBank/DDBJ databases">
        <title>Colletotrichum chrysophilum M932 genome sequence.</title>
        <authorList>
            <person name="Baroncelli R."/>
        </authorList>
    </citation>
    <scope>NUCLEOTIDE SEQUENCE</scope>
    <source>
        <strain evidence="8">M932</strain>
    </source>
</reference>
<dbReference type="GO" id="GO:0071949">
    <property type="term" value="F:FAD binding"/>
    <property type="evidence" value="ECO:0007669"/>
    <property type="project" value="InterPro"/>
</dbReference>
<comment type="caution">
    <text evidence="8">The sequence shown here is derived from an EMBL/GenBank/DDBJ whole genome shotgun (WGS) entry which is preliminary data.</text>
</comment>
<dbReference type="Gene3D" id="3.50.50.60">
    <property type="entry name" value="FAD/NAD(P)-binding domain"/>
    <property type="match status" value="1"/>
</dbReference>
<evidence type="ECO:0000256" key="6">
    <source>
        <dbReference type="SAM" id="MobiDB-lite"/>
    </source>
</evidence>
<gene>
    <name evidence="8" type="ORF">CCHR01_13537</name>
</gene>
<proteinExistence type="inferred from homology"/>
<dbReference type="EMBL" id="JAQOWY010000338">
    <property type="protein sequence ID" value="KAK1843832.1"/>
    <property type="molecule type" value="Genomic_DNA"/>
</dbReference>
<dbReference type="InterPro" id="IPR036188">
    <property type="entry name" value="FAD/NAD-bd_sf"/>
</dbReference>
<dbReference type="SUPFAM" id="SSF51905">
    <property type="entry name" value="FAD/NAD(P)-binding domain"/>
    <property type="match status" value="1"/>
</dbReference>
<evidence type="ECO:0000313" key="9">
    <source>
        <dbReference type="Proteomes" id="UP001243330"/>
    </source>
</evidence>
<keyword evidence="2" id="KW-0285">Flavoprotein</keyword>